<organism evidence="16 17">
    <name type="scientific">Symbiodinium natans</name>
    <dbReference type="NCBI Taxonomy" id="878477"/>
    <lineage>
        <taxon>Eukaryota</taxon>
        <taxon>Sar</taxon>
        <taxon>Alveolata</taxon>
        <taxon>Dinophyceae</taxon>
        <taxon>Suessiales</taxon>
        <taxon>Symbiodiniaceae</taxon>
        <taxon>Symbiodinium</taxon>
    </lineage>
</organism>
<dbReference type="OrthoDB" id="9332038at2759"/>
<evidence type="ECO:0000256" key="12">
    <source>
        <dbReference type="SAM" id="MobiDB-lite"/>
    </source>
</evidence>
<accession>A0A812JM93</accession>
<feature type="chain" id="PRO_5032984657" description="peptidylprolyl isomerase" evidence="13">
    <location>
        <begin position="26"/>
        <end position="1712"/>
    </location>
</feature>
<dbReference type="PROSITE" id="PS00107">
    <property type="entry name" value="PROTEIN_KINASE_ATP"/>
    <property type="match status" value="1"/>
</dbReference>
<feature type="domain" description="Protein kinase" evidence="14">
    <location>
        <begin position="1010"/>
        <end position="1341"/>
    </location>
</feature>
<evidence type="ECO:0000256" key="2">
    <source>
        <dbReference type="ARBA" id="ARBA00013194"/>
    </source>
</evidence>
<dbReference type="PANTHER" id="PTHR24058:SF103">
    <property type="entry name" value="SERINE_THREONINE-PROTEIN KINASE PRP4 HOMOLOG"/>
    <property type="match status" value="1"/>
</dbReference>
<gene>
    <name evidence="16" type="primary">PRPF4B</name>
    <name evidence="16" type="ORF">SNAT2548_LOCUS7117</name>
</gene>
<dbReference type="GO" id="GO:0004674">
    <property type="term" value="F:protein serine/threonine kinase activity"/>
    <property type="evidence" value="ECO:0007669"/>
    <property type="project" value="UniProtKB-KW"/>
</dbReference>
<evidence type="ECO:0000256" key="8">
    <source>
        <dbReference type="ARBA" id="ARBA00023110"/>
    </source>
</evidence>
<feature type="binding site" evidence="11">
    <location>
        <position position="1040"/>
    </location>
    <ligand>
        <name>ATP</name>
        <dbReference type="ChEBI" id="CHEBI:30616"/>
    </ligand>
</feature>
<evidence type="ECO:0000313" key="16">
    <source>
        <dbReference type="EMBL" id="CAE7211558.1"/>
    </source>
</evidence>
<feature type="region of interest" description="Disordered" evidence="12">
    <location>
        <begin position="872"/>
        <end position="891"/>
    </location>
</feature>
<protein>
    <recommendedName>
        <fullName evidence="2 10">peptidylprolyl isomerase</fullName>
        <ecNumber evidence="2 10">5.2.1.8</ecNumber>
    </recommendedName>
</protein>
<dbReference type="InterPro" id="IPR017441">
    <property type="entry name" value="Protein_kinase_ATP_BS"/>
</dbReference>
<dbReference type="InterPro" id="IPR014955">
    <property type="entry name" value="DUF1826"/>
</dbReference>
<dbReference type="Pfam" id="PF20434">
    <property type="entry name" value="BD-FAE"/>
    <property type="match status" value="1"/>
</dbReference>
<dbReference type="InterPro" id="IPR029058">
    <property type="entry name" value="AB_hydrolase_fold"/>
</dbReference>
<dbReference type="SUPFAM" id="SSF53474">
    <property type="entry name" value="alpha/beta-Hydrolases"/>
    <property type="match status" value="1"/>
</dbReference>
<dbReference type="PROSITE" id="PS00108">
    <property type="entry name" value="PROTEIN_KINASE_ST"/>
    <property type="match status" value="1"/>
</dbReference>
<dbReference type="PROSITE" id="PS50011">
    <property type="entry name" value="PROTEIN_KINASE_DOM"/>
    <property type="match status" value="1"/>
</dbReference>
<evidence type="ECO:0000256" key="4">
    <source>
        <dbReference type="ARBA" id="ARBA00022679"/>
    </source>
</evidence>
<dbReference type="InterPro" id="IPR046357">
    <property type="entry name" value="PPIase_dom_sf"/>
</dbReference>
<dbReference type="Gene3D" id="3.40.50.1820">
    <property type="entry name" value="alpha/beta hydrolase"/>
    <property type="match status" value="1"/>
</dbReference>
<evidence type="ECO:0000256" key="11">
    <source>
        <dbReference type="PROSITE-ProRule" id="PRU10141"/>
    </source>
</evidence>
<keyword evidence="3" id="KW-0723">Serine/threonine-protein kinase</keyword>
<dbReference type="EMBL" id="CAJNDS010000491">
    <property type="protein sequence ID" value="CAE7211558.1"/>
    <property type="molecule type" value="Genomic_DNA"/>
</dbReference>
<dbReference type="InterPro" id="IPR008271">
    <property type="entry name" value="Ser/Thr_kinase_AS"/>
</dbReference>
<dbReference type="EC" id="5.2.1.8" evidence="2 10"/>
<dbReference type="InterPro" id="IPR000719">
    <property type="entry name" value="Prot_kinase_dom"/>
</dbReference>
<keyword evidence="13" id="KW-0732">Signal</keyword>
<feature type="signal peptide" evidence="13">
    <location>
        <begin position="1"/>
        <end position="25"/>
    </location>
</feature>
<comment type="catalytic activity">
    <reaction evidence="1 10">
        <text>[protein]-peptidylproline (omega=180) = [protein]-peptidylproline (omega=0)</text>
        <dbReference type="Rhea" id="RHEA:16237"/>
        <dbReference type="Rhea" id="RHEA-COMP:10747"/>
        <dbReference type="Rhea" id="RHEA-COMP:10748"/>
        <dbReference type="ChEBI" id="CHEBI:83833"/>
        <dbReference type="ChEBI" id="CHEBI:83834"/>
        <dbReference type="EC" id="5.2.1.8"/>
    </reaction>
</comment>
<evidence type="ECO:0000256" key="13">
    <source>
        <dbReference type="SAM" id="SignalP"/>
    </source>
</evidence>
<keyword evidence="4" id="KW-0808">Transferase</keyword>
<dbReference type="InterPro" id="IPR011009">
    <property type="entry name" value="Kinase-like_dom_sf"/>
</dbReference>
<dbReference type="SUPFAM" id="SSF56112">
    <property type="entry name" value="Protein kinase-like (PK-like)"/>
    <property type="match status" value="1"/>
</dbReference>
<evidence type="ECO:0000256" key="7">
    <source>
        <dbReference type="ARBA" id="ARBA00022840"/>
    </source>
</evidence>
<evidence type="ECO:0000256" key="5">
    <source>
        <dbReference type="ARBA" id="ARBA00022741"/>
    </source>
</evidence>
<dbReference type="InterPro" id="IPR050494">
    <property type="entry name" value="Ser_Thr_dual-spec_kinase"/>
</dbReference>
<reference evidence="16" key="1">
    <citation type="submission" date="2021-02" db="EMBL/GenBank/DDBJ databases">
        <authorList>
            <person name="Dougan E. K."/>
            <person name="Rhodes N."/>
            <person name="Thang M."/>
            <person name="Chan C."/>
        </authorList>
    </citation>
    <scope>NUCLEOTIDE SEQUENCE</scope>
</reference>
<dbReference type="Proteomes" id="UP000604046">
    <property type="component" value="Unassembled WGS sequence"/>
</dbReference>
<evidence type="ECO:0000256" key="9">
    <source>
        <dbReference type="ARBA" id="ARBA00023235"/>
    </source>
</evidence>
<dbReference type="Gene3D" id="1.10.510.10">
    <property type="entry name" value="Transferase(Phosphotransferase) domain 1"/>
    <property type="match status" value="1"/>
</dbReference>
<dbReference type="Pfam" id="PF00254">
    <property type="entry name" value="FKBP_C"/>
    <property type="match status" value="1"/>
</dbReference>
<evidence type="ECO:0000259" key="14">
    <source>
        <dbReference type="PROSITE" id="PS50011"/>
    </source>
</evidence>
<dbReference type="InterPro" id="IPR001179">
    <property type="entry name" value="PPIase_FKBP_dom"/>
</dbReference>
<dbReference type="SMART" id="SM00220">
    <property type="entry name" value="S_TKc"/>
    <property type="match status" value="1"/>
</dbReference>
<evidence type="ECO:0000256" key="1">
    <source>
        <dbReference type="ARBA" id="ARBA00000971"/>
    </source>
</evidence>
<feature type="domain" description="PPIase FKBP-type" evidence="15">
    <location>
        <begin position="743"/>
        <end position="830"/>
    </location>
</feature>
<comment type="caution">
    <text evidence="16">The sequence shown here is derived from an EMBL/GenBank/DDBJ whole genome shotgun (WGS) entry which is preliminary data.</text>
</comment>
<evidence type="ECO:0000256" key="6">
    <source>
        <dbReference type="ARBA" id="ARBA00022777"/>
    </source>
</evidence>
<dbReference type="PROSITE" id="PS50059">
    <property type="entry name" value="FKBP_PPIASE"/>
    <property type="match status" value="1"/>
</dbReference>
<keyword evidence="9 10" id="KW-0413">Isomerase</keyword>
<dbReference type="Pfam" id="PF08856">
    <property type="entry name" value="DUF1826"/>
    <property type="match status" value="1"/>
</dbReference>
<evidence type="ECO:0000259" key="15">
    <source>
        <dbReference type="PROSITE" id="PS50059"/>
    </source>
</evidence>
<dbReference type="Gene3D" id="3.30.200.20">
    <property type="entry name" value="Phosphorylase Kinase, domain 1"/>
    <property type="match status" value="1"/>
</dbReference>
<dbReference type="GO" id="GO:0003755">
    <property type="term" value="F:peptidyl-prolyl cis-trans isomerase activity"/>
    <property type="evidence" value="ECO:0007669"/>
    <property type="project" value="UniProtKB-KW"/>
</dbReference>
<keyword evidence="17" id="KW-1185">Reference proteome</keyword>
<dbReference type="GO" id="GO:0005524">
    <property type="term" value="F:ATP binding"/>
    <property type="evidence" value="ECO:0007669"/>
    <property type="project" value="UniProtKB-UniRule"/>
</dbReference>
<dbReference type="FunFam" id="3.10.50.40:FF:000006">
    <property type="entry name" value="Peptidyl-prolyl cis-trans isomerase"/>
    <property type="match status" value="1"/>
</dbReference>
<keyword evidence="6" id="KW-0418">Kinase</keyword>
<dbReference type="PANTHER" id="PTHR24058">
    <property type="entry name" value="DUAL SPECIFICITY PROTEIN KINASE"/>
    <property type="match status" value="1"/>
</dbReference>
<dbReference type="Pfam" id="PF00069">
    <property type="entry name" value="Pkinase"/>
    <property type="match status" value="1"/>
</dbReference>
<evidence type="ECO:0000256" key="3">
    <source>
        <dbReference type="ARBA" id="ARBA00022527"/>
    </source>
</evidence>
<dbReference type="SUPFAM" id="SSF54534">
    <property type="entry name" value="FKBP-like"/>
    <property type="match status" value="1"/>
</dbReference>
<evidence type="ECO:0000313" key="17">
    <source>
        <dbReference type="Proteomes" id="UP000604046"/>
    </source>
</evidence>
<keyword evidence="5 11" id="KW-0547">Nucleotide-binding</keyword>
<sequence>MARHVESRLARLLCICASLLFASWSQDFTVHTAQYGKGRQQVGDFVKPDKDKCKGIVMLVHGGFWRAGFDRSLMIDISDDLLASGLCVWNVDYRSVGSGGGYPETLEDMASAWNWLTTDDAASLGVRPDLPLGIVGHSAGGHLATWLAIQGLLDHSDFGVSGKIRPRIAVSQAGVLDLKGAYEANLGRSAVRDFIGSPPESTTSRMLAASNGAVLDVVAGPAADADTRYLGADPTALLSRVPAARLSGSDAPVFALVHGQNDDIVPPAQSTAFQSVFSRRGASDKCIYKLIPGEGHFEHLRRDSAAWASTADLLNVGKPLANVVLKALAPEVQDLLSKWSAWWRLRMLAWIRSRGDSPLSDIMPDILRSISSEAGSAWHRHEGGCGSVVSWAVPRLARLRGIEPSASRQAFPFNRGGTLDYNCFRPPISLGIQLTKKKNVRPNTPSYVFEQIDEMLCQEKVSWSCKERQIMLADYMASTLDVASRGSHSAAKLNQPAPEVEIVVPTAASEVFESLDSFAPDSVPRKLAEQLNDCSLEMANLLDEVAKTDTGLQRDLESESWRQVDEKVVEETPAEAVARDPGPALLAAREVPTLFRDIDAHLPRSKRKAYETLRSAGAVDIHRFVEENFEGAFGRRDDGVQWVHKVMHRKDRHPGQSAWTRKALQLLDAERLDRRLDLGLGDLRQEKREVTRQGQAPRLSPEALSAGQGVQTCVDTGLFTAGLAKQPPQLFKVIGEGEAPVKGQTVKVHYTGKLENGQVFDSSIPRGESLDFSVGTGQVIAGWDEGILTMRVGGKRELKIPPKLGYGSRGIGPIPGNATLFFECELVRLKALHVQRNGQAGVVEDYVRTKQRWRVRLLVSGKSHDFKAENLEIEEPADRPPPADWVGPESDRDEAYAQPKVAYKEVAEEPLKLTALAAGCQVILHSLKGAAELNGQRGEVESFVSESSRWRVKLLSGSMKDLKPENLRPLSASEMDASTTALSELDALEADLGIDFAAAPGDTCGPENRFVIEEKLGEGTFSTVFRCHDTCAENAKYAVKFTRSNAQTRRALEREIKIMGQLIAKVGERDAEGMGAILTLAFFEGFQHKGRLAAVFELMKCNLRTALTKYGAGKGLPLLPTVRDFGRQLFLALRVLRRAGLIHCDVKPENLLLGGDNATIKLSDFGSCQGLPERLKSDQLMPRNYRAPEIIVGLDYDYSVDVWSAAATLFELATDSVLFQGDTNNDMLHAMFKVCGSCTKSFVLSGTFTQNHFSASGEFLNAKGDLAINSANPRVIPLEAFDPPSRPLQFLLENVRKRPPKGVAASRHEGLVSHFSDLLGQCLRLALERPTPETALGHKFFQKGASLSAYDHSSQAPQAYPCTCGMRSPPCRGGAYVQVGSALTTWYASTGLFAWAWPSWELGAGNDAPGRLREVTATTGGCGIAGDVDEAAGLLQDPEVLACFLDLRSGELLREWEAALPQLSAFDGKAIVMPDEKSLDATISRTWPLELQAGGRLEHLGAETLAQAKRLVKLFWRAGSVSCPRQHLALQVRLASFDYVQCSRLHWDDVPLRLVCTLAGAGTQVLPESSADRTAFRALESMPIERQGSMSTEDWNNRIVSSSARSWLSGGWKRALVQVPTGWAVLLKGSTWGTDAKEGYKPTSPGALHRSPEEASQRVCCLRKTHPPRLNSCTAKKRAHLGVFLSCWSFKIGPVQVLLQVDFADSVAGSGQ</sequence>
<dbReference type="InterPro" id="IPR049492">
    <property type="entry name" value="BD-FAE-like_dom"/>
</dbReference>
<name>A0A812JM93_9DINO</name>
<keyword evidence="8 10" id="KW-0697">Rotamase</keyword>
<evidence type="ECO:0000256" key="10">
    <source>
        <dbReference type="PROSITE-ProRule" id="PRU00277"/>
    </source>
</evidence>
<dbReference type="Gene3D" id="3.10.50.40">
    <property type="match status" value="1"/>
</dbReference>
<proteinExistence type="predicted"/>
<keyword evidence="7 11" id="KW-0067">ATP-binding</keyword>